<comment type="catalytic activity">
    <reaction evidence="10">
        <text>ATP + H2O = ADP + phosphate + H(+)</text>
        <dbReference type="Rhea" id="RHEA:13065"/>
        <dbReference type="ChEBI" id="CHEBI:15377"/>
        <dbReference type="ChEBI" id="CHEBI:15378"/>
        <dbReference type="ChEBI" id="CHEBI:30616"/>
        <dbReference type="ChEBI" id="CHEBI:43474"/>
        <dbReference type="ChEBI" id="CHEBI:456216"/>
        <dbReference type="EC" id="5.6.2.4"/>
    </reaction>
</comment>
<evidence type="ECO:0000256" key="2">
    <source>
        <dbReference type="ARBA" id="ARBA00022741"/>
    </source>
</evidence>
<evidence type="ECO:0000259" key="13">
    <source>
        <dbReference type="PROSITE" id="PS51217"/>
    </source>
</evidence>
<dbReference type="InterPro" id="IPR014016">
    <property type="entry name" value="UvrD-like_ATP-bd"/>
</dbReference>
<gene>
    <name evidence="15" type="ORF">DW929_11160</name>
    <name evidence="14" type="ORF">DW944_01500</name>
</gene>
<dbReference type="InterPro" id="IPR014017">
    <property type="entry name" value="DNA_helicase_UvrD-like_C"/>
</dbReference>
<evidence type="ECO:0000256" key="1">
    <source>
        <dbReference type="ARBA" id="ARBA00009922"/>
    </source>
</evidence>
<proteinExistence type="inferred from homology"/>
<dbReference type="Gene3D" id="1.10.486.10">
    <property type="entry name" value="PCRA, domain 4"/>
    <property type="match status" value="1"/>
</dbReference>
<dbReference type="EC" id="5.6.2.4" evidence="9"/>
<dbReference type="GO" id="GO:0000725">
    <property type="term" value="P:recombinational repair"/>
    <property type="evidence" value="ECO:0007669"/>
    <property type="project" value="TreeGrafter"/>
</dbReference>
<dbReference type="EMBL" id="QSFD01000001">
    <property type="protein sequence ID" value="RHA20872.1"/>
    <property type="molecule type" value="Genomic_DNA"/>
</dbReference>
<keyword evidence="3 11" id="KW-0378">Hydrolase</keyword>
<evidence type="ECO:0000256" key="5">
    <source>
        <dbReference type="ARBA" id="ARBA00022840"/>
    </source>
</evidence>
<dbReference type="PROSITE" id="PS51198">
    <property type="entry name" value="UVRD_HELICASE_ATP_BIND"/>
    <property type="match status" value="1"/>
</dbReference>
<dbReference type="EMBL" id="QSFO01000015">
    <property type="protein sequence ID" value="RHA52453.1"/>
    <property type="molecule type" value="Genomic_DNA"/>
</dbReference>
<feature type="binding site" evidence="11">
    <location>
        <begin position="36"/>
        <end position="43"/>
    </location>
    <ligand>
        <name>ATP</name>
        <dbReference type="ChEBI" id="CHEBI:30616"/>
    </ligand>
</feature>
<dbReference type="InterPro" id="IPR027417">
    <property type="entry name" value="P-loop_NTPase"/>
</dbReference>
<sequence>MKKMTLEQFKEQFNIKLNNQQLKAVQSVQNPTLLLAVPGSGKTTVLVTRLGYMIYCLGIEPESILTITYTVAATNYMRQRFETMFGEQLAARLEFRTINGICSKIINYYGNCIGRKAFDLITEEGFKSKILSLIYQKELNEYPSENDLQTVITLITYIKNMMLSNEEIESLGKKENLPLAEIYKAYCGELRRQSLMDYDDQMVYAYTMLKTTPQVLEYFQNMYQYICVDEAQDTSKIQHKIIEILAMKNKKLFMVGDEDQSIYGFRAAYPEALLSFESTYPEGKILLMEENFRSDGAIVTAADRFIQKNKLRHKKNMKASRDMAKDIRLIEVKTRKSQYSYLTKVAENCNVDTAVLYRDNESIIPVVDMLERSGIDYKIKNADLTFFNHKIVTDIKNIIRFAENPKDTEIFMQIYFKIGTYLSKMGAIEACRISEEKGIPVIDSALRYGRIPKGTEKSLKAMKTHIESILEESAYKAVYRIVNFMGYSAYLERAKIKDGKISILQALAANEKTPEDFLNRLDELAMIIKNKKNNYDCKFTLSTIHSSKGLEYDTVYIMDVKDGVFPEKVVANRKKATDEEIKTYEEERRLYYVAVTRAKNQLCIFDFKDSSTFNNQLLGINVKSSADKTKFQKSGKKGIIATDRKTSKAIEMLRSKSYLR</sequence>
<evidence type="ECO:0000256" key="9">
    <source>
        <dbReference type="ARBA" id="ARBA00034808"/>
    </source>
</evidence>
<keyword evidence="4 11" id="KW-0347">Helicase</keyword>
<keyword evidence="2 11" id="KW-0547">Nucleotide-binding</keyword>
<dbReference type="Pfam" id="PF13361">
    <property type="entry name" value="UvrD_C"/>
    <property type="match status" value="1"/>
</dbReference>
<protein>
    <recommendedName>
        <fullName evidence="9">DNA 3'-5' helicase</fullName>
        <ecNumber evidence="9">5.6.2.4</ecNumber>
    </recommendedName>
</protein>
<reference evidence="16 17" key="1">
    <citation type="submission" date="2018-08" db="EMBL/GenBank/DDBJ databases">
        <title>A genome reference for cultivated species of the human gut microbiota.</title>
        <authorList>
            <person name="Zou Y."/>
            <person name="Xue W."/>
            <person name="Luo G."/>
        </authorList>
    </citation>
    <scope>NUCLEOTIDE SEQUENCE [LARGE SCALE GENOMIC DNA]</scope>
    <source>
        <strain evidence="15 16">AM43-2</strain>
        <strain evidence="14 17">AM44-11BH</strain>
    </source>
</reference>
<comment type="caution">
    <text evidence="14">The sequence shown here is derived from an EMBL/GenBank/DDBJ whole genome shotgun (WGS) entry which is preliminary data.</text>
</comment>
<dbReference type="GO" id="GO:0003677">
    <property type="term" value="F:DNA binding"/>
    <property type="evidence" value="ECO:0007669"/>
    <property type="project" value="UniProtKB-KW"/>
</dbReference>
<dbReference type="InterPro" id="IPR013986">
    <property type="entry name" value="DExx_box_DNA_helicase_dom_sf"/>
</dbReference>
<dbReference type="SUPFAM" id="SSF52540">
    <property type="entry name" value="P-loop containing nucleoside triphosphate hydrolases"/>
    <property type="match status" value="1"/>
</dbReference>
<dbReference type="AlphaFoldDB" id="A0A413RDL4"/>
<evidence type="ECO:0000313" key="17">
    <source>
        <dbReference type="Proteomes" id="UP000284779"/>
    </source>
</evidence>
<evidence type="ECO:0000259" key="12">
    <source>
        <dbReference type="PROSITE" id="PS51198"/>
    </source>
</evidence>
<keyword evidence="5 11" id="KW-0067">ATP-binding</keyword>
<feature type="domain" description="UvrD-like helicase ATP-binding" evidence="12">
    <location>
        <begin position="15"/>
        <end position="295"/>
    </location>
</feature>
<evidence type="ECO:0000313" key="15">
    <source>
        <dbReference type="EMBL" id="RHA52453.1"/>
    </source>
</evidence>
<organism evidence="14 17">
    <name type="scientific">Eubacterium ventriosum</name>
    <dbReference type="NCBI Taxonomy" id="39496"/>
    <lineage>
        <taxon>Bacteria</taxon>
        <taxon>Bacillati</taxon>
        <taxon>Bacillota</taxon>
        <taxon>Clostridia</taxon>
        <taxon>Eubacteriales</taxon>
        <taxon>Eubacteriaceae</taxon>
        <taxon>Eubacterium</taxon>
    </lineage>
</organism>
<evidence type="ECO:0000256" key="3">
    <source>
        <dbReference type="ARBA" id="ARBA00022801"/>
    </source>
</evidence>
<evidence type="ECO:0000256" key="8">
    <source>
        <dbReference type="ARBA" id="ARBA00034617"/>
    </source>
</evidence>
<keyword evidence="7" id="KW-0413">Isomerase</keyword>
<dbReference type="PANTHER" id="PTHR11070">
    <property type="entry name" value="UVRD / RECB / PCRA DNA HELICASE FAMILY MEMBER"/>
    <property type="match status" value="1"/>
</dbReference>
<keyword evidence="17" id="KW-1185">Reference proteome</keyword>
<comment type="catalytic activity">
    <reaction evidence="8">
        <text>Couples ATP hydrolysis with the unwinding of duplex DNA by translocating in the 3'-5' direction.</text>
        <dbReference type="EC" id="5.6.2.4"/>
    </reaction>
</comment>
<dbReference type="Gene3D" id="1.10.10.160">
    <property type="match status" value="1"/>
</dbReference>
<evidence type="ECO:0000256" key="6">
    <source>
        <dbReference type="ARBA" id="ARBA00023125"/>
    </source>
</evidence>
<dbReference type="CDD" id="cd17932">
    <property type="entry name" value="DEXQc_UvrD"/>
    <property type="match status" value="1"/>
</dbReference>
<feature type="domain" description="UvrD-like helicase C-terminal" evidence="13">
    <location>
        <begin position="296"/>
        <end position="549"/>
    </location>
</feature>
<dbReference type="Proteomes" id="UP000284598">
    <property type="component" value="Unassembled WGS sequence"/>
</dbReference>
<name>A0A413RDL4_9FIRM</name>
<dbReference type="GO" id="GO:0043138">
    <property type="term" value="F:3'-5' DNA helicase activity"/>
    <property type="evidence" value="ECO:0007669"/>
    <property type="project" value="UniProtKB-EC"/>
</dbReference>
<evidence type="ECO:0000313" key="14">
    <source>
        <dbReference type="EMBL" id="RHA20872.1"/>
    </source>
</evidence>
<dbReference type="GO" id="GO:0016787">
    <property type="term" value="F:hydrolase activity"/>
    <property type="evidence" value="ECO:0007669"/>
    <property type="project" value="UniProtKB-UniRule"/>
</dbReference>
<comment type="similarity">
    <text evidence="1">Belongs to the helicase family. UvrD subfamily.</text>
</comment>
<evidence type="ECO:0000313" key="16">
    <source>
        <dbReference type="Proteomes" id="UP000284598"/>
    </source>
</evidence>
<accession>A0A413RDL4</accession>
<dbReference type="GO" id="GO:0005524">
    <property type="term" value="F:ATP binding"/>
    <property type="evidence" value="ECO:0007669"/>
    <property type="project" value="UniProtKB-UniRule"/>
</dbReference>
<dbReference type="Proteomes" id="UP000284779">
    <property type="component" value="Unassembled WGS sequence"/>
</dbReference>
<evidence type="ECO:0000256" key="4">
    <source>
        <dbReference type="ARBA" id="ARBA00022806"/>
    </source>
</evidence>
<dbReference type="InterPro" id="IPR000212">
    <property type="entry name" value="DNA_helicase_UvrD/REP"/>
</dbReference>
<evidence type="ECO:0000256" key="10">
    <source>
        <dbReference type="ARBA" id="ARBA00048988"/>
    </source>
</evidence>
<dbReference type="Gene3D" id="3.40.50.300">
    <property type="entry name" value="P-loop containing nucleotide triphosphate hydrolases"/>
    <property type="match status" value="2"/>
</dbReference>
<dbReference type="PROSITE" id="PS51217">
    <property type="entry name" value="UVRD_HELICASE_CTER"/>
    <property type="match status" value="1"/>
</dbReference>
<dbReference type="PANTHER" id="PTHR11070:SF2">
    <property type="entry name" value="ATP-DEPENDENT DNA HELICASE SRS2"/>
    <property type="match status" value="1"/>
</dbReference>
<dbReference type="Pfam" id="PF00580">
    <property type="entry name" value="UvrD-helicase"/>
    <property type="match status" value="1"/>
</dbReference>
<dbReference type="RefSeq" id="WP_117969398.1">
    <property type="nucleotide sequence ID" value="NZ_QSFO01000015.1"/>
</dbReference>
<keyword evidence="6" id="KW-0238">DNA-binding</keyword>
<evidence type="ECO:0000256" key="7">
    <source>
        <dbReference type="ARBA" id="ARBA00023235"/>
    </source>
</evidence>
<evidence type="ECO:0000256" key="11">
    <source>
        <dbReference type="PROSITE-ProRule" id="PRU00560"/>
    </source>
</evidence>